<evidence type="ECO:0000313" key="2">
    <source>
        <dbReference type="Proteomes" id="UP000184089"/>
    </source>
</evidence>
<sequence length="87" mass="10220">MIGECPLCHRWLPLERHHIFGGSCRRKSEQYGLVIGLCHWCHNEPPHGAHHNAQTALALHQYGQRKWMEEQGGTIDDFRREFGRNYL</sequence>
<organism evidence="1 2">
    <name type="scientific">Bittarella massiliensis</name>
    <name type="common">ex Durand et al. 2017</name>
    <dbReference type="NCBI Taxonomy" id="1720313"/>
    <lineage>
        <taxon>Bacteria</taxon>
        <taxon>Bacillati</taxon>
        <taxon>Bacillota</taxon>
        <taxon>Clostridia</taxon>
        <taxon>Eubacteriales</taxon>
        <taxon>Oscillospiraceae</taxon>
        <taxon>Bittarella (ex Durand et al. 2017)</taxon>
    </lineage>
</organism>
<dbReference type="Gene3D" id="3.30.40.190">
    <property type="match status" value="1"/>
</dbReference>
<name>A0AAQ1RX48_9FIRM</name>
<protein>
    <submittedName>
        <fullName evidence="1">Uncharacterized protein</fullName>
    </submittedName>
</protein>
<dbReference type="RefSeq" id="WP_021661136.1">
    <property type="nucleotide sequence ID" value="NZ_FQVY01000004.1"/>
</dbReference>
<dbReference type="AlphaFoldDB" id="A0AAQ1RX48"/>
<dbReference type="EMBL" id="FQVY01000004">
    <property type="protein sequence ID" value="SHG51281.1"/>
    <property type="molecule type" value="Genomic_DNA"/>
</dbReference>
<dbReference type="Proteomes" id="UP000184089">
    <property type="component" value="Unassembled WGS sequence"/>
</dbReference>
<evidence type="ECO:0000313" key="1">
    <source>
        <dbReference type="EMBL" id="SHG51281.1"/>
    </source>
</evidence>
<proteinExistence type="predicted"/>
<accession>A0AAQ1RX48</accession>
<reference evidence="2" key="1">
    <citation type="submission" date="2016-11" db="EMBL/GenBank/DDBJ databases">
        <authorList>
            <person name="Jaros S."/>
            <person name="Januszkiewicz K."/>
            <person name="Wedrychowicz H."/>
        </authorList>
    </citation>
    <scope>NUCLEOTIDE SEQUENCE [LARGE SCALE GENOMIC DNA]</scope>
    <source>
        <strain evidence="2">DSM 4029</strain>
    </source>
</reference>
<gene>
    <name evidence="1" type="ORF">SAMN05444424_2617</name>
</gene>
<comment type="caution">
    <text evidence="1">The sequence shown here is derived from an EMBL/GenBank/DDBJ whole genome shotgun (WGS) entry which is preliminary data.</text>
</comment>